<dbReference type="PANTHER" id="PTHR10759">
    <property type="entry name" value="60S RIBOSOMAL PROTEIN L34"/>
    <property type="match status" value="1"/>
</dbReference>
<gene>
    <name evidence="6" type="primary">Necator_chrIV.g14050</name>
    <name evidence="6" type="ORF">RB195_000756</name>
</gene>
<dbReference type="InterPro" id="IPR038562">
    <property type="entry name" value="Ribosomal_eL34_C_sf"/>
</dbReference>
<dbReference type="InterPro" id="IPR018065">
    <property type="entry name" value="Ribosomal_eL34_CS"/>
</dbReference>
<keyword evidence="3" id="KW-0687">Ribonucleoprotein</keyword>
<reference evidence="6 7" key="1">
    <citation type="submission" date="2023-08" db="EMBL/GenBank/DDBJ databases">
        <title>A Necator americanus chromosomal reference genome.</title>
        <authorList>
            <person name="Ilik V."/>
            <person name="Petrzelkova K.J."/>
            <person name="Pardy F."/>
            <person name="Fuh T."/>
            <person name="Niatou-Singa F.S."/>
            <person name="Gouil Q."/>
            <person name="Baker L."/>
            <person name="Ritchie M.E."/>
            <person name="Jex A.R."/>
            <person name="Gazzola D."/>
            <person name="Li H."/>
            <person name="Toshio Fujiwara R."/>
            <person name="Zhan B."/>
            <person name="Aroian R.V."/>
            <person name="Pafco B."/>
            <person name="Schwarz E.M."/>
        </authorList>
    </citation>
    <scope>NUCLEOTIDE SEQUENCE [LARGE SCALE GENOMIC DNA]</scope>
    <source>
        <strain evidence="6 7">Aroian</strain>
        <tissue evidence="6">Whole animal</tissue>
    </source>
</reference>
<evidence type="ECO:0000256" key="1">
    <source>
        <dbReference type="ARBA" id="ARBA00009875"/>
    </source>
</evidence>
<proteinExistence type="inferred from homology"/>
<organism evidence="6 7">
    <name type="scientific">Necator americanus</name>
    <name type="common">Human hookworm</name>
    <dbReference type="NCBI Taxonomy" id="51031"/>
    <lineage>
        <taxon>Eukaryota</taxon>
        <taxon>Metazoa</taxon>
        <taxon>Ecdysozoa</taxon>
        <taxon>Nematoda</taxon>
        <taxon>Chromadorea</taxon>
        <taxon>Rhabditida</taxon>
        <taxon>Rhabditina</taxon>
        <taxon>Rhabditomorpha</taxon>
        <taxon>Strongyloidea</taxon>
        <taxon>Ancylostomatidae</taxon>
        <taxon>Bunostominae</taxon>
        <taxon>Necator</taxon>
    </lineage>
</organism>
<sequence length="162" mass="18621">MLFTLGRNSEDDRSLIYTSTEGPHPRIDLCEYSCLSWRAMHSESSGYRNMAQRVTYRRRLSYNTKSNKAKIVKTPGGRLVFQYLKKRGSVPRCKDTGVKLHGITPARPRELTRLKKNQRTVSRTYGGCLSPNAVKERIIRSFLLEEQKIVSKVLKSRRGADN</sequence>
<dbReference type="Proteomes" id="UP001303046">
    <property type="component" value="Unassembled WGS sequence"/>
</dbReference>
<comment type="similarity">
    <text evidence="1">Belongs to the eukaryotic ribosomal protein eL34 family.</text>
</comment>
<dbReference type="Gene3D" id="6.20.340.10">
    <property type="match status" value="1"/>
</dbReference>
<keyword evidence="2" id="KW-0689">Ribosomal protein</keyword>
<dbReference type="InterPro" id="IPR008195">
    <property type="entry name" value="Ribosomal_eL34"/>
</dbReference>
<evidence type="ECO:0000256" key="3">
    <source>
        <dbReference type="ARBA" id="ARBA00023274"/>
    </source>
</evidence>
<dbReference type="PROSITE" id="PS01145">
    <property type="entry name" value="RIBOSOMAL_L34E"/>
    <property type="match status" value="1"/>
</dbReference>
<dbReference type="PRINTS" id="PR01250">
    <property type="entry name" value="RIBOSOMALL34"/>
</dbReference>
<dbReference type="Gene3D" id="6.20.370.70">
    <property type="match status" value="1"/>
</dbReference>
<comment type="caution">
    <text evidence="6">The sequence shown here is derived from an EMBL/GenBank/DDBJ whole genome shotgun (WGS) entry which is preliminary data.</text>
</comment>
<evidence type="ECO:0000256" key="2">
    <source>
        <dbReference type="ARBA" id="ARBA00022980"/>
    </source>
</evidence>
<name>A0ABR1DB84_NECAM</name>
<evidence type="ECO:0000256" key="4">
    <source>
        <dbReference type="ARBA" id="ARBA00035227"/>
    </source>
</evidence>
<dbReference type="Pfam" id="PF01199">
    <property type="entry name" value="Ribosomal_L34e"/>
    <property type="match status" value="1"/>
</dbReference>
<evidence type="ECO:0000256" key="5">
    <source>
        <dbReference type="ARBA" id="ARBA00035333"/>
    </source>
</evidence>
<keyword evidence="7" id="KW-1185">Reference proteome</keyword>
<accession>A0ABR1DB84</accession>
<dbReference type="EMBL" id="JAVFWL010000004">
    <property type="protein sequence ID" value="KAK6747752.1"/>
    <property type="molecule type" value="Genomic_DNA"/>
</dbReference>
<evidence type="ECO:0000313" key="7">
    <source>
        <dbReference type="Proteomes" id="UP001303046"/>
    </source>
</evidence>
<evidence type="ECO:0000313" key="6">
    <source>
        <dbReference type="EMBL" id="KAK6747752.1"/>
    </source>
</evidence>
<protein>
    <recommendedName>
        <fullName evidence="4">Large ribosomal subunit protein eL34</fullName>
    </recommendedName>
    <alternativeName>
        <fullName evidence="5">60S ribosomal protein L34</fullName>
    </alternativeName>
</protein>